<dbReference type="KEGG" id="lul:LPB138_01150"/>
<dbReference type="RefSeq" id="WP_070235497.1">
    <property type="nucleotide sequence ID" value="NZ_CP017478.1"/>
</dbReference>
<accession>A0A1D8P461</accession>
<gene>
    <name evidence="1" type="ORF">LPB138_01150</name>
</gene>
<dbReference type="Proteomes" id="UP000176050">
    <property type="component" value="Chromosome"/>
</dbReference>
<name>A0A1D8P461_9FLAO</name>
<reference evidence="1 2" key="1">
    <citation type="submission" date="2016-10" db="EMBL/GenBank/DDBJ databases">
        <title>Lutibacter sp. LPB0138, isolated from marine gastropod.</title>
        <authorList>
            <person name="Kim E."/>
            <person name="Yi H."/>
        </authorList>
    </citation>
    <scope>NUCLEOTIDE SEQUENCE [LARGE SCALE GENOMIC DNA]</scope>
    <source>
        <strain evidence="1 2">LPB0138</strain>
    </source>
</reference>
<dbReference type="OrthoDB" id="1370639at2"/>
<sequence length="188" mass="22457">MKKDIEIGDWVNSYSKGIYRVEKIFKRFYDESSPLIPENCKIGDQQKNIVLSKRFLNSKFKKSLSYESCDESFISHLTKKELMELNKIISEKPQLVAELNEYEIPTLTTVYNSDLQIENEPDLQKVNELVEFIKNGKSFLEIKTEMERLDILHLKPKHFGNYKFQLFNFNEEYIEKRKIWRDAELTKK</sequence>
<dbReference type="AlphaFoldDB" id="A0A1D8P461"/>
<dbReference type="STRING" id="1850246.LPB138_01150"/>
<proteinExistence type="predicted"/>
<dbReference type="EMBL" id="CP017478">
    <property type="protein sequence ID" value="AOW19373.1"/>
    <property type="molecule type" value="Genomic_DNA"/>
</dbReference>
<evidence type="ECO:0000313" key="2">
    <source>
        <dbReference type="Proteomes" id="UP000176050"/>
    </source>
</evidence>
<keyword evidence="2" id="KW-1185">Reference proteome</keyword>
<organism evidence="1 2">
    <name type="scientific">Urechidicola croceus</name>
    <dbReference type="NCBI Taxonomy" id="1850246"/>
    <lineage>
        <taxon>Bacteria</taxon>
        <taxon>Pseudomonadati</taxon>
        <taxon>Bacteroidota</taxon>
        <taxon>Flavobacteriia</taxon>
        <taxon>Flavobacteriales</taxon>
        <taxon>Flavobacteriaceae</taxon>
        <taxon>Urechidicola</taxon>
    </lineage>
</organism>
<evidence type="ECO:0000313" key="1">
    <source>
        <dbReference type="EMBL" id="AOW19373.1"/>
    </source>
</evidence>
<protein>
    <submittedName>
        <fullName evidence="1">Uncharacterized protein</fullName>
    </submittedName>
</protein>